<evidence type="ECO:0000313" key="2">
    <source>
        <dbReference type="Proteomes" id="UP001148662"/>
    </source>
</evidence>
<dbReference type="Proteomes" id="UP001148662">
    <property type="component" value="Unassembled WGS sequence"/>
</dbReference>
<sequence>MASTESAKKAVRPLTTAEGFVLGGMAACVAVTFSNIPDVAKTRMQLQGELAKDGGVRVYRNVFDVFAKTWRNEGLKGIQRGLGPAYIYQILLNGSRLGFYDPFRMGLNQLFGYSSTDQIPATSLAAGAASGMVGAILGNPLFLIKARMQAYSPALPVGHQHFYKHSWDALSTIWRAEGMRGLVRGVDAAVLRTSMGSSVQLPTYNWTKNQIISRGLLPGDSVWTFLVSSSVSGVCVLIAMQPADTALTRMYNQPTKVMPDGRHVGLLYKNPIDCLWKTLKAEGPFGWYKGSTAHFLRIAPHTILTLTANDIIIGLYRRVFFGLPDDD</sequence>
<protein>
    <submittedName>
        <fullName evidence="1">Uncharacterized protein</fullName>
    </submittedName>
</protein>
<dbReference type="EMBL" id="JANHOG010000918">
    <property type="protein sequence ID" value="KAJ3549899.1"/>
    <property type="molecule type" value="Genomic_DNA"/>
</dbReference>
<comment type="caution">
    <text evidence="1">The sequence shown here is derived from an EMBL/GenBank/DDBJ whole genome shotgun (WGS) entry which is preliminary data.</text>
</comment>
<keyword evidence="2" id="KW-1185">Reference proteome</keyword>
<name>A0ACC1T094_9APHY</name>
<accession>A0ACC1T094</accession>
<evidence type="ECO:0000313" key="1">
    <source>
        <dbReference type="EMBL" id="KAJ3549899.1"/>
    </source>
</evidence>
<gene>
    <name evidence="1" type="ORF">NM688_g5130</name>
</gene>
<reference evidence="1" key="1">
    <citation type="submission" date="2022-07" db="EMBL/GenBank/DDBJ databases">
        <title>Genome Sequence of Phlebia brevispora.</title>
        <authorList>
            <person name="Buettner E."/>
        </authorList>
    </citation>
    <scope>NUCLEOTIDE SEQUENCE</scope>
    <source>
        <strain evidence="1">MPL23</strain>
    </source>
</reference>
<proteinExistence type="predicted"/>
<organism evidence="1 2">
    <name type="scientific">Phlebia brevispora</name>
    <dbReference type="NCBI Taxonomy" id="194682"/>
    <lineage>
        <taxon>Eukaryota</taxon>
        <taxon>Fungi</taxon>
        <taxon>Dikarya</taxon>
        <taxon>Basidiomycota</taxon>
        <taxon>Agaricomycotina</taxon>
        <taxon>Agaricomycetes</taxon>
        <taxon>Polyporales</taxon>
        <taxon>Meruliaceae</taxon>
        <taxon>Phlebia</taxon>
    </lineage>
</organism>